<dbReference type="Proteomes" id="UP001334084">
    <property type="component" value="Chromosome 2"/>
</dbReference>
<proteinExistence type="predicted"/>
<accession>A0AAX4J997</accession>
<evidence type="ECO:0000313" key="5">
    <source>
        <dbReference type="Proteomes" id="UP001334084"/>
    </source>
</evidence>
<organism evidence="4 5">
    <name type="scientific">Vairimorpha necatrix</name>
    <dbReference type="NCBI Taxonomy" id="6039"/>
    <lineage>
        <taxon>Eukaryota</taxon>
        <taxon>Fungi</taxon>
        <taxon>Fungi incertae sedis</taxon>
        <taxon>Microsporidia</taxon>
        <taxon>Nosematidae</taxon>
        <taxon>Vairimorpha</taxon>
    </lineage>
</organism>
<dbReference type="EMBL" id="CP142727">
    <property type="protein sequence ID" value="WUR02547.1"/>
    <property type="molecule type" value="Genomic_DNA"/>
</dbReference>
<gene>
    <name evidence="4" type="ORF">VNE69_02074</name>
</gene>
<feature type="compositionally biased region" description="Polar residues" evidence="1">
    <location>
        <begin position="203"/>
        <end position="226"/>
    </location>
</feature>
<name>A0AAX4J997_9MICR</name>
<evidence type="ECO:0000313" key="4">
    <source>
        <dbReference type="EMBL" id="WUR02547.1"/>
    </source>
</evidence>
<feature type="signal peptide" evidence="3">
    <location>
        <begin position="1"/>
        <end position="18"/>
    </location>
</feature>
<keyword evidence="2" id="KW-0472">Membrane</keyword>
<protein>
    <submittedName>
        <fullName evidence="4">SP-containing protein</fullName>
    </submittedName>
</protein>
<dbReference type="AlphaFoldDB" id="A0AAX4J997"/>
<feature type="region of interest" description="Disordered" evidence="1">
    <location>
        <begin position="203"/>
        <end position="237"/>
    </location>
</feature>
<evidence type="ECO:0000256" key="3">
    <source>
        <dbReference type="SAM" id="SignalP"/>
    </source>
</evidence>
<reference evidence="4" key="1">
    <citation type="journal article" date="2024" name="BMC Genomics">
        <title>Functional annotation of a divergent genome using sequence and structure-based similarity.</title>
        <authorList>
            <person name="Svedberg D."/>
            <person name="Winiger R.R."/>
            <person name="Berg A."/>
            <person name="Sharma H."/>
            <person name="Tellgren-Roth C."/>
            <person name="Debrunner-Vossbrinck B.A."/>
            <person name="Vossbrinck C.R."/>
            <person name="Barandun J."/>
        </authorList>
    </citation>
    <scope>NUCLEOTIDE SEQUENCE</scope>
    <source>
        <strain evidence="4">Illinois isolate</strain>
    </source>
</reference>
<evidence type="ECO:0000256" key="1">
    <source>
        <dbReference type="SAM" id="MobiDB-lite"/>
    </source>
</evidence>
<keyword evidence="2" id="KW-1133">Transmembrane helix</keyword>
<keyword evidence="2" id="KW-0812">Transmembrane</keyword>
<dbReference type="RefSeq" id="XP_065328692.1">
    <property type="nucleotide sequence ID" value="XM_065472620.1"/>
</dbReference>
<feature type="chain" id="PRO_5043691029" evidence="3">
    <location>
        <begin position="19"/>
        <end position="273"/>
    </location>
</feature>
<dbReference type="KEGG" id="vnx:VNE69_02074"/>
<feature type="transmembrane region" description="Helical" evidence="2">
    <location>
        <begin position="247"/>
        <end position="267"/>
    </location>
</feature>
<keyword evidence="5" id="KW-1185">Reference proteome</keyword>
<sequence length="273" mass="31761">MFLAAIIFILKIAANNEALIFIDNNEEECTIFLGGNLKYKPGYYILSLLENTYSMEPRLEGSIRDPIAVAFPGLPFAFVPFEIDEIFLNNFDATFNNIDEKIKEKFLKSNIFYRLTFQYNKHSTYAIQLLYLKTRDIVNKFWRSETFEIEKGDKSKLLPLNIESSKTFEFYKVKIPESWQEHFHHTNYNNVYVLNYEKSQQKLGESNSPNITQEKGKESSTTSQSEEVLHEKNENAPNENRPIGNSVLLILACFLLCISIFISYLILSKIRRA</sequence>
<dbReference type="GeneID" id="90540364"/>
<evidence type="ECO:0000256" key="2">
    <source>
        <dbReference type="SAM" id="Phobius"/>
    </source>
</evidence>
<keyword evidence="3" id="KW-0732">Signal</keyword>